<protein>
    <submittedName>
        <fullName evidence="1">Sulfotransferase</fullName>
    </submittedName>
</protein>
<dbReference type="SUPFAM" id="SSF52540">
    <property type="entry name" value="P-loop containing nucleoside triphosphate hydrolases"/>
    <property type="match status" value="1"/>
</dbReference>
<dbReference type="InterPro" id="IPR027417">
    <property type="entry name" value="P-loop_NTPase"/>
</dbReference>
<dbReference type="GO" id="GO:0016740">
    <property type="term" value="F:transferase activity"/>
    <property type="evidence" value="ECO:0007669"/>
    <property type="project" value="UniProtKB-KW"/>
</dbReference>
<gene>
    <name evidence="1" type="ORF">FHP89_14470</name>
</gene>
<dbReference type="AlphaFoldDB" id="A0A558ERM4"/>
<evidence type="ECO:0000313" key="1">
    <source>
        <dbReference type="EMBL" id="TVO75011.1"/>
    </source>
</evidence>
<reference evidence="1 2" key="1">
    <citation type="submission" date="2019-07" db="EMBL/GenBank/DDBJ databases">
        <title>The pathways for chlorine oxyanion respiration interact through the shared metabolite chlorate.</title>
        <authorList>
            <person name="Barnum T.P."/>
            <person name="Cheng Y."/>
            <person name="Hill K.A."/>
            <person name="Lucas L.N."/>
            <person name="Carlson H.K."/>
            <person name="Coates J.D."/>
        </authorList>
    </citation>
    <scope>NUCLEOTIDE SEQUENCE [LARGE SCALE GENOMIC DNA]</scope>
    <source>
        <strain evidence="1 2">SFB-1</strain>
    </source>
</reference>
<comment type="caution">
    <text evidence="1">The sequence shown here is derived from an EMBL/GenBank/DDBJ whole genome shotgun (WGS) entry which is preliminary data.</text>
</comment>
<dbReference type="EMBL" id="VMNI01000014">
    <property type="protein sequence ID" value="TVO75011.1"/>
    <property type="molecule type" value="Genomic_DNA"/>
</dbReference>
<proteinExistence type="predicted"/>
<accession>A0A558ERM4</accession>
<evidence type="ECO:0000313" key="2">
    <source>
        <dbReference type="Proteomes" id="UP000318349"/>
    </source>
</evidence>
<dbReference type="Proteomes" id="UP000318349">
    <property type="component" value="Unassembled WGS sequence"/>
</dbReference>
<sequence>MSMLSAFFANPRLLFTAKNVFLLSHMRANTTLFGHILGSSPDVEGYYEMHISYYSWKSLWRQKMLHFSDHSAKPSSRILFDKVLHDGHHITPAMLTRNDTRALLMIREPEQSIKSIVTLYRKTSPDLPEATIQGAATYYIDRLETLAAIATTIPGKYFYLDAEALVSASDDTLAAITQWLGLSQPLTTEYELFERSAKGNSGDNSDALRSGAIQVKKSNYADIELPPELLNRASETYARCREKLVQHADQSMTHRR</sequence>
<keyword evidence="1" id="KW-0808">Transferase</keyword>
<name>A0A558ERM4_9RHOO</name>
<organism evidence="1 2">
    <name type="scientific">Denitromonas halophila</name>
    <dbReference type="NCBI Taxonomy" id="1629404"/>
    <lineage>
        <taxon>Bacteria</taxon>
        <taxon>Pseudomonadati</taxon>
        <taxon>Pseudomonadota</taxon>
        <taxon>Betaproteobacteria</taxon>
        <taxon>Rhodocyclales</taxon>
        <taxon>Zoogloeaceae</taxon>
        <taxon>Denitromonas</taxon>
    </lineage>
</organism>
<dbReference type="Gene3D" id="3.40.50.300">
    <property type="entry name" value="P-loop containing nucleotide triphosphate hydrolases"/>
    <property type="match status" value="1"/>
</dbReference>